<dbReference type="PRINTS" id="PR00039">
    <property type="entry name" value="HTHLYSR"/>
</dbReference>
<protein>
    <submittedName>
        <fullName evidence="6">LysR family transcriptional regulator</fullName>
    </submittedName>
</protein>
<dbReference type="EMBL" id="CP058689">
    <property type="protein sequence ID" value="QLH13837.1"/>
    <property type="molecule type" value="Genomic_DNA"/>
</dbReference>
<reference evidence="6 7" key="1">
    <citation type="submission" date="2020-07" db="EMBL/GenBank/DDBJ databases">
        <title>The complete genome of Paracoccus pantotrophus ACCC 10489.</title>
        <authorList>
            <person name="Si Y."/>
        </authorList>
    </citation>
    <scope>NUCLEOTIDE SEQUENCE [LARGE SCALE GENOMIC DNA]</scope>
    <source>
        <strain evidence="6 7">ACCC10489</strain>
    </source>
</reference>
<evidence type="ECO:0000259" key="5">
    <source>
        <dbReference type="PROSITE" id="PS50931"/>
    </source>
</evidence>
<dbReference type="Gene3D" id="3.40.190.10">
    <property type="entry name" value="Periplasmic binding protein-like II"/>
    <property type="match status" value="2"/>
</dbReference>
<evidence type="ECO:0000256" key="4">
    <source>
        <dbReference type="ARBA" id="ARBA00023163"/>
    </source>
</evidence>
<dbReference type="Proteomes" id="UP000509322">
    <property type="component" value="Chromosome 1"/>
</dbReference>
<dbReference type="GO" id="GO:0003700">
    <property type="term" value="F:DNA-binding transcription factor activity"/>
    <property type="evidence" value="ECO:0007669"/>
    <property type="project" value="InterPro"/>
</dbReference>
<name>A0A7H9BR40_PARPN</name>
<dbReference type="Pfam" id="PF00126">
    <property type="entry name" value="HTH_1"/>
    <property type="match status" value="1"/>
</dbReference>
<proteinExistence type="inferred from homology"/>
<dbReference type="GO" id="GO:0000976">
    <property type="term" value="F:transcription cis-regulatory region binding"/>
    <property type="evidence" value="ECO:0007669"/>
    <property type="project" value="TreeGrafter"/>
</dbReference>
<evidence type="ECO:0000256" key="2">
    <source>
        <dbReference type="ARBA" id="ARBA00023015"/>
    </source>
</evidence>
<dbReference type="InterPro" id="IPR000847">
    <property type="entry name" value="LysR_HTH_N"/>
</dbReference>
<organism evidence="6 7">
    <name type="scientific">Paracoccus pantotrophus</name>
    <name type="common">Thiosphaera pantotropha</name>
    <dbReference type="NCBI Taxonomy" id="82367"/>
    <lineage>
        <taxon>Bacteria</taxon>
        <taxon>Pseudomonadati</taxon>
        <taxon>Pseudomonadota</taxon>
        <taxon>Alphaproteobacteria</taxon>
        <taxon>Rhodobacterales</taxon>
        <taxon>Paracoccaceae</taxon>
        <taxon>Paracoccus</taxon>
    </lineage>
</organism>
<gene>
    <name evidence="6" type="ORF">HYQ43_06135</name>
</gene>
<dbReference type="AlphaFoldDB" id="A0A7H9BR40"/>
<evidence type="ECO:0000313" key="7">
    <source>
        <dbReference type="Proteomes" id="UP000509322"/>
    </source>
</evidence>
<comment type="similarity">
    <text evidence="1">Belongs to the LysR transcriptional regulatory family.</text>
</comment>
<evidence type="ECO:0000313" key="6">
    <source>
        <dbReference type="EMBL" id="QLH13837.1"/>
    </source>
</evidence>
<dbReference type="Gene3D" id="1.10.10.10">
    <property type="entry name" value="Winged helix-like DNA-binding domain superfamily/Winged helix DNA-binding domain"/>
    <property type="match status" value="1"/>
</dbReference>
<dbReference type="SUPFAM" id="SSF53850">
    <property type="entry name" value="Periplasmic binding protein-like II"/>
    <property type="match status" value="1"/>
</dbReference>
<dbReference type="InterPro" id="IPR005119">
    <property type="entry name" value="LysR_subst-bd"/>
</dbReference>
<feature type="domain" description="HTH lysR-type" evidence="5">
    <location>
        <begin position="11"/>
        <end position="68"/>
    </location>
</feature>
<dbReference type="InterPro" id="IPR036388">
    <property type="entry name" value="WH-like_DNA-bd_sf"/>
</dbReference>
<dbReference type="SUPFAM" id="SSF46785">
    <property type="entry name" value="Winged helix' DNA-binding domain"/>
    <property type="match status" value="1"/>
</dbReference>
<accession>A0A7H9BR40</accession>
<keyword evidence="2" id="KW-0805">Transcription regulation</keyword>
<keyword evidence="3" id="KW-0238">DNA-binding</keyword>
<evidence type="ECO:0000256" key="1">
    <source>
        <dbReference type="ARBA" id="ARBA00009437"/>
    </source>
</evidence>
<evidence type="ECO:0000256" key="3">
    <source>
        <dbReference type="ARBA" id="ARBA00023125"/>
    </source>
</evidence>
<dbReference type="PROSITE" id="PS50931">
    <property type="entry name" value="HTH_LYSR"/>
    <property type="match status" value="1"/>
</dbReference>
<dbReference type="PANTHER" id="PTHR30126:SF98">
    <property type="entry name" value="HTH-TYPE TRANSCRIPTIONAL ACTIVATOR BAUR"/>
    <property type="match status" value="1"/>
</dbReference>
<sequence>MYNHSIMHPAIKLRHIRAFLDIAAEGGLSAVARRQGITQPALSRTLAELETLLGQRLFLRQGRRLVLTEQGALFRHHAAQALQALEAGAAALRPGTSGTIRVGVLPTVATRFFPQVVLRLRQILPEVTLAVETGPHHYLIRMLRAGSIDLMIGRLPSPSEMAGLSFDHLYEEDVVLVARAGHPAAGRPAAEALREAPLILPPATALIRASVDAYLVSLGLAGGRPLVETVSLALGRGICLASDSLWFISRGVVLDEVERGLLVEFPTGARFLSGAVGMTRRQAAAAPGLATLEQVARQIAGRAAGG</sequence>
<dbReference type="RefSeq" id="WP_177209307.1">
    <property type="nucleotide sequence ID" value="NZ_CP038206.1"/>
</dbReference>
<dbReference type="PANTHER" id="PTHR30126">
    <property type="entry name" value="HTH-TYPE TRANSCRIPTIONAL REGULATOR"/>
    <property type="match status" value="1"/>
</dbReference>
<dbReference type="Pfam" id="PF03466">
    <property type="entry name" value="LysR_substrate"/>
    <property type="match status" value="1"/>
</dbReference>
<dbReference type="InterPro" id="IPR036390">
    <property type="entry name" value="WH_DNA-bd_sf"/>
</dbReference>
<keyword evidence="4" id="KW-0804">Transcription</keyword>